<dbReference type="Pfam" id="PF09950">
    <property type="entry name" value="Major_capside"/>
    <property type="match status" value="1"/>
</dbReference>
<evidence type="ECO:0008006" key="2">
    <source>
        <dbReference type="Google" id="ProtNLM"/>
    </source>
</evidence>
<evidence type="ECO:0000313" key="1">
    <source>
        <dbReference type="EMBL" id="SBW10146.1"/>
    </source>
</evidence>
<name>A0A212KEK9_9BACT</name>
<dbReference type="RefSeq" id="WP_296936999.1">
    <property type="nucleotide sequence ID" value="NZ_CABSIF010000018.1"/>
</dbReference>
<accession>A0A212KEK9</accession>
<organism evidence="1">
    <name type="scientific">uncultured Desulfovibrio sp</name>
    <dbReference type="NCBI Taxonomy" id="167968"/>
    <lineage>
        <taxon>Bacteria</taxon>
        <taxon>Pseudomonadati</taxon>
        <taxon>Thermodesulfobacteriota</taxon>
        <taxon>Desulfovibrionia</taxon>
        <taxon>Desulfovibrionales</taxon>
        <taxon>Desulfovibrionaceae</taxon>
        <taxon>Desulfovibrio</taxon>
        <taxon>environmental samples</taxon>
    </lineage>
</organism>
<dbReference type="PIRSF" id="PIRSF029202">
    <property type="entry name" value="UCP029202"/>
    <property type="match status" value="1"/>
</dbReference>
<dbReference type="AlphaFoldDB" id="A0A212KEK9"/>
<dbReference type="EMBL" id="FLUP01000001">
    <property type="protein sequence ID" value="SBW10146.1"/>
    <property type="molecule type" value="Genomic_DNA"/>
</dbReference>
<gene>
    <name evidence="1" type="ORF">KM92DES2_12901</name>
</gene>
<dbReference type="InterPro" id="IPR020049">
    <property type="entry name" value="Major_capsid-like"/>
</dbReference>
<reference evidence="1" key="1">
    <citation type="submission" date="2016-04" db="EMBL/GenBank/DDBJ databases">
        <authorList>
            <person name="Evans L.H."/>
            <person name="Alamgir A."/>
            <person name="Owens N."/>
            <person name="Weber N.D."/>
            <person name="Virtaneva K."/>
            <person name="Barbian K."/>
            <person name="Babar A."/>
            <person name="Rosenke K."/>
        </authorList>
    </citation>
    <scope>NUCLEOTIDE SEQUENCE</scope>
    <source>
        <strain evidence="1">92-2</strain>
    </source>
</reference>
<protein>
    <recommendedName>
        <fullName evidence="2">DUF2184 domain-containing protein</fullName>
    </recommendedName>
</protein>
<proteinExistence type="predicted"/>
<sequence>MFTLDKKTIRDAGAFFVGELERLDQTIHNPLAVVTWGRDIDLRDDVTLGDELSSFTNSSFAAAGGIYANGINWVGKDSTAIAGMAVSIDKTSKPLRLWGQEIGFTVQELAAAQRVGRPIDLQKFDGLKLKNQMDIDQMVYLGDDVVGATGLCNNASITPLTVAKTWATSTPLEILASINSVLETAWAQSGYAILPDRLLVPPTAMSKLTQPITDAGSMSILQYVREQCLCNSVNGRPLDIAPVKHLAGAGVGKKDRMVAYTKDRQYVRYPLVPLQHTPVEYRGLYQITTYYAALGELEFVYAETVAYADGI</sequence>